<evidence type="ECO:0000313" key="2">
    <source>
        <dbReference type="Proteomes" id="UP000183085"/>
    </source>
</evidence>
<protein>
    <submittedName>
        <fullName evidence="1">Addiction module component CHP02574 family protein</fullName>
    </submittedName>
</protein>
<reference evidence="1 2" key="1">
    <citation type="journal article" date="2016" name="Environ. Microbiol.">
        <title>Genomic resolution of a cold subsurface aquifer community provides metabolic insights for novel microbes adapted to high CO concentrations.</title>
        <authorList>
            <person name="Probst A.J."/>
            <person name="Castelle C.J."/>
            <person name="Singh A."/>
            <person name="Brown C.T."/>
            <person name="Anantharaman K."/>
            <person name="Sharon I."/>
            <person name="Hug L.A."/>
            <person name="Burstein D."/>
            <person name="Emerson J.B."/>
            <person name="Thomas B.C."/>
            <person name="Banfield J.F."/>
        </authorList>
    </citation>
    <scope>NUCLEOTIDE SEQUENCE [LARGE SCALE GENOMIC DNA]</scope>
    <source>
        <strain evidence="1">CG2_30_40_21</strain>
    </source>
</reference>
<organism evidence="1 2">
    <name type="scientific">Candidatus Desantisbacteria bacterium CG2_30_40_21</name>
    <dbReference type="NCBI Taxonomy" id="1817895"/>
    <lineage>
        <taxon>Bacteria</taxon>
        <taxon>Candidatus Desantisiibacteriota</taxon>
    </lineage>
</organism>
<dbReference type="Pfam" id="PF09720">
    <property type="entry name" value="Unstab_antitox"/>
    <property type="match status" value="1"/>
</dbReference>
<gene>
    <name evidence="1" type="ORF">AUJ95_06500</name>
</gene>
<proteinExistence type="predicted"/>
<name>A0A1J5E5K6_9BACT</name>
<sequence>MLTTEIKEMPVNKRIILMEKIWDSLCHKRKEIESPTWHKEILDERVNLINSGKANFISIQGLKAANS</sequence>
<dbReference type="InterPro" id="IPR013406">
    <property type="entry name" value="CHP02574_addiction_mod"/>
</dbReference>
<evidence type="ECO:0000313" key="1">
    <source>
        <dbReference type="EMBL" id="OIP38582.1"/>
    </source>
</evidence>
<dbReference type="STRING" id="1817895.AUJ95_06500"/>
<accession>A0A1J5E5K6</accession>
<dbReference type="Proteomes" id="UP000183085">
    <property type="component" value="Unassembled WGS sequence"/>
</dbReference>
<dbReference type="EMBL" id="MNYI01000174">
    <property type="protein sequence ID" value="OIP38582.1"/>
    <property type="molecule type" value="Genomic_DNA"/>
</dbReference>
<dbReference type="AlphaFoldDB" id="A0A1J5E5K6"/>
<comment type="caution">
    <text evidence="1">The sequence shown here is derived from an EMBL/GenBank/DDBJ whole genome shotgun (WGS) entry which is preliminary data.</text>
</comment>